<dbReference type="GO" id="GO:0005794">
    <property type="term" value="C:Golgi apparatus"/>
    <property type="evidence" value="ECO:0007669"/>
    <property type="project" value="TreeGrafter"/>
</dbReference>
<keyword evidence="2" id="KW-1133">Transmembrane helix</keyword>
<dbReference type="RefSeq" id="XP_022083680.1">
    <property type="nucleotide sequence ID" value="XM_022227988.1"/>
</dbReference>
<keyword evidence="4" id="KW-1185">Reference proteome</keyword>
<reference evidence="5" key="1">
    <citation type="submission" date="2025-08" db="UniProtKB">
        <authorList>
            <consortium name="RefSeq"/>
        </authorList>
    </citation>
    <scope>IDENTIFICATION</scope>
</reference>
<comment type="similarity">
    <text evidence="1">Belongs to the glycosyltransferase 77 family.</text>
</comment>
<evidence type="ECO:0000259" key="3">
    <source>
        <dbReference type="Pfam" id="PF03407"/>
    </source>
</evidence>
<protein>
    <submittedName>
        <fullName evidence="5">UDP-D-xylose:L-fucose alpha-1,3-D-xylosyltransferase MGP4-like</fullName>
    </submittedName>
</protein>
<dbReference type="InterPro" id="IPR005069">
    <property type="entry name" value="Nucl-diP-sugar_transferase"/>
</dbReference>
<feature type="transmembrane region" description="Helical" evidence="2">
    <location>
        <begin position="9"/>
        <end position="28"/>
    </location>
</feature>
<dbReference type="GeneID" id="110975465"/>
<keyword evidence="2" id="KW-0812">Transmembrane</keyword>
<dbReference type="PANTHER" id="PTHR47032">
    <property type="entry name" value="UDP-D-XYLOSE:L-FUCOSE ALPHA-1,3-D-XYLOSYLTRANSFERASE-RELATED"/>
    <property type="match status" value="1"/>
</dbReference>
<dbReference type="Pfam" id="PF03407">
    <property type="entry name" value="Nucleotid_trans"/>
    <property type="match status" value="1"/>
</dbReference>
<keyword evidence="2" id="KW-0472">Membrane</keyword>
<dbReference type="InterPro" id="IPR052636">
    <property type="entry name" value="UDP-D-xylose:L-fucose_XylT"/>
</dbReference>
<dbReference type="InterPro" id="IPR029044">
    <property type="entry name" value="Nucleotide-diphossugar_trans"/>
</dbReference>
<proteinExistence type="inferred from homology"/>
<name>A0A8B7XUI9_ACAPL</name>
<gene>
    <name evidence="5" type="primary">LOC110975465</name>
</gene>
<accession>A0A8B7XUI9</accession>
<dbReference type="SUPFAM" id="SSF53448">
    <property type="entry name" value="Nucleotide-diphospho-sugar transferases"/>
    <property type="match status" value="1"/>
</dbReference>
<dbReference type="OrthoDB" id="1712432at2759"/>
<organism evidence="4 5">
    <name type="scientific">Acanthaster planci</name>
    <name type="common">Crown-of-thorns starfish</name>
    <dbReference type="NCBI Taxonomy" id="133434"/>
    <lineage>
        <taxon>Eukaryota</taxon>
        <taxon>Metazoa</taxon>
        <taxon>Echinodermata</taxon>
        <taxon>Eleutherozoa</taxon>
        <taxon>Asterozoa</taxon>
        <taxon>Asteroidea</taxon>
        <taxon>Valvatacea</taxon>
        <taxon>Valvatida</taxon>
        <taxon>Acanthasteridae</taxon>
        <taxon>Acanthaster</taxon>
    </lineage>
</organism>
<dbReference type="OMA" id="ESPLFMF"/>
<dbReference type="AlphaFoldDB" id="A0A8B7XUI9"/>
<dbReference type="Proteomes" id="UP000694845">
    <property type="component" value="Unplaced"/>
</dbReference>
<evidence type="ECO:0000313" key="4">
    <source>
        <dbReference type="Proteomes" id="UP000694845"/>
    </source>
</evidence>
<evidence type="ECO:0000256" key="1">
    <source>
        <dbReference type="ARBA" id="ARBA00007033"/>
    </source>
</evidence>
<evidence type="ECO:0000313" key="5">
    <source>
        <dbReference type="RefSeq" id="XP_022083680.1"/>
    </source>
</evidence>
<dbReference type="PANTHER" id="PTHR47032:SF1">
    <property type="entry name" value="UDP-D-XYLOSE:L-FUCOSE ALPHA-1,3-D-XYLOSYLTRANSFERASE-RELATED"/>
    <property type="match status" value="1"/>
</dbReference>
<dbReference type="KEGG" id="aplc:110975465"/>
<sequence length="305" mass="35120">MAVSVCNAVLVRRIVVLGIFFLSAYLLIRVCKTHQYLNVQWLEVSTLKNAPSSLRCSVADIEKRPTTVVLATTNAAFLALTENMLESIKRTGACPNITVIAEDEPSYQYLTKRKNSQPGLHVQKTHFEITLSEHLVINSPMYNQFVNRRPGYILEFLEKGYDVLFVDSDTFWFKDPFKDFHGNFDIAMHNEKSYPNIAFCDGLAFYRCTENTFQFVKAWVFLLEINKRNKMTTDQSIMNGLIAQEHIPGLRIKVLDPDSYPDGKLYFLTKDWREKHKKPTVLHLSFILGNSAKINKLRKVGLWLT</sequence>
<evidence type="ECO:0000256" key="2">
    <source>
        <dbReference type="SAM" id="Phobius"/>
    </source>
</evidence>
<dbReference type="GO" id="GO:0016757">
    <property type="term" value="F:glycosyltransferase activity"/>
    <property type="evidence" value="ECO:0007669"/>
    <property type="project" value="TreeGrafter"/>
</dbReference>
<feature type="domain" description="Nucleotide-diphospho-sugar transferase" evidence="3">
    <location>
        <begin position="94"/>
        <end position="297"/>
    </location>
</feature>